<keyword evidence="1" id="KW-1133">Transmembrane helix</keyword>
<evidence type="ECO:0000313" key="3">
    <source>
        <dbReference type="Proteomes" id="UP000054843"/>
    </source>
</evidence>
<dbReference type="EMBL" id="JYDO01000059">
    <property type="protein sequence ID" value="KRZ73698.1"/>
    <property type="molecule type" value="Genomic_DNA"/>
</dbReference>
<dbReference type="Proteomes" id="UP000054843">
    <property type="component" value="Unassembled WGS sequence"/>
</dbReference>
<keyword evidence="1" id="KW-0472">Membrane</keyword>
<organism evidence="2 3">
    <name type="scientific">Trichinella papuae</name>
    <dbReference type="NCBI Taxonomy" id="268474"/>
    <lineage>
        <taxon>Eukaryota</taxon>
        <taxon>Metazoa</taxon>
        <taxon>Ecdysozoa</taxon>
        <taxon>Nematoda</taxon>
        <taxon>Enoplea</taxon>
        <taxon>Dorylaimia</taxon>
        <taxon>Trichinellida</taxon>
        <taxon>Trichinellidae</taxon>
        <taxon>Trichinella</taxon>
    </lineage>
</organism>
<gene>
    <name evidence="2" type="ORF">T10_9461</name>
</gene>
<name>A0A0V1MPS1_9BILA</name>
<evidence type="ECO:0000256" key="1">
    <source>
        <dbReference type="SAM" id="Phobius"/>
    </source>
</evidence>
<evidence type="ECO:0000313" key="2">
    <source>
        <dbReference type="EMBL" id="KRZ73698.1"/>
    </source>
</evidence>
<sequence length="190" mass="22120">MGSMNRSAYQQLFQLLERICLLSISNFLPFFISSFNGLRSKSLAHKRSDNSLFHVRCYTVRVSISDGALRVLFFFRIQWRLISTHDYQRITVRAKLLRELNHFAPKTVFRVSLMREISCALVESPASNRLSSLLPGFARRPVTIHIFSVMFDQVRPSTVIFAARNSQPKHGDRTKFFSMDQNQAEIRFRL</sequence>
<accession>A0A0V1MPS1</accession>
<comment type="caution">
    <text evidence="2">The sequence shown here is derived from an EMBL/GenBank/DDBJ whole genome shotgun (WGS) entry which is preliminary data.</text>
</comment>
<dbReference type="AlphaFoldDB" id="A0A0V1MPS1"/>
<keyword evidence="3" id="KW-1185">Reference proteome</keyword>
<reference evidence="2 3" key="1">
    <citation type="submission" date="2015-01" db="EMBL/GenBank/DDBJ databases">
        <title>Evolution of Trichinella species and genotypes.</title>
        <authorList>
            <person name="Korhonen P.K."/>
            <person name="Edoardo P."/>
            <person name="Giuseppe L.R."/>
            <person name="Gasser R.B."/>
        </authorList>
    </citation>
    <scope>NUCLEOTIDE SEQUENCE [LARGE SCALE GENOMIC DNA]</scope>
    <source>
        <strain evidence="2">ISS1980</strain>
    </source>
</reference>
<feature type="transmembrane region" description="Helical" evidence="1">
    <location>
        <begin position="15"/>
        <end position="38"/>
    </location>
</feature>
<proteinExistence type="predicted"/>
<protein>
    <submittedName>
        <fullName evidence="2">Uncharacterized protein</fullName>
    </submittedName>
</protein>
<keyword evidence="1" id="KW-0812">Transmembrane</keyword>